<keyword evidence="3" id="KW-1133">Transmembrane helix</keyword>
<keyword evidence="2" id="KW-0812">Transmembrane</keyword>
<evidence type="ECO:0000256" key="1">
    <source>
        <dbReference type="ARBA" id="ARBA00004141"/>
    </source>
</evidence>
<protein>
    <submittedName>
        <fullName evidence="5">Uncharacterized protein</fullName>
    </submittedName>
</protein>
<name>A0A6M5I1U4_CLOBU</name>
<evidence type="ECO:0000313" key="5">
    <source>
        <dbReference type="EMBL" id="VYU54751.1"/>
    </source>
</evidence>
<dbReference type="RefSeq" id="WP_002580479.1">
    <property type="nucleotide sequence ID" value="NZ_BKBB01000008.1"/>
</dbReference>
<dbReference type="GO" id="GO:0016020">
    <property type="term" value="C:membrane"/>
    <property type="evidence" value="ECO:0007669"/>
    <property type="project" value="UniProtKB-SubCell"/>
</dbReference>
<sequence length="338" mass="38260">MKKKIISKTLTFICILLFISLFKHIFGDANSPVGITTVIAVLILMSENLTVSPIKNFMKLLLINIIIGMGAFIASQNIYWGVIIDFSVLWFIGYYFSVNLTKTIILPFGLQYLFILYDPVYGENLIKRFGALAFAPFLIMLIQYLIYGRNKKIEVEKSDILEFSKSDDTYEKVKILGIEFKVNKIRAYYALRLSLLIAITAFINGRFLLPNGIQEGKWMVYSIFSLTELFGENCRIKSKKRIQGTIIGALIVLILFMFIKSTPLRGLIILIAGYLNSYFEDYRDTMVCVTVSTVASVALTNGTLLTAIERILFVSIGILISLIGNKLIFSDFKKGEIE</sequence>
<comment type="subcellular location">
    <subcellularLocation>
        <location evidence="1">Membrane</location>
        <topology evidence="1">Multi-pass membrane protein</topology>
    </subcellularLocation>
</comment>
<accession>A0A6M5I1U4</accession>
<evidence type="ECO:0000256" key="3">
    <source>
        <dbReference type="ARBA" id="ARBA00022989"/>
    </source>
</evidence>
<proteinExistence type="predicted"/>
<gene>
    <name evidence="5" type="ORF">CBLFYP62_02708</name>
</gene>
<dbReference type="Pfam" id="PF13515">
    <property type="entry name" value="FUSC_2"/>
    <property type="match status" value="1"/>
</dbReference>
<evidence type="ECO:0000256" key="2">
    <source>
        <dbReference type="ARBA" id="ARBA00022692"/>
    </source>
</evidence>
<keyword evidence="4" id="KW-0472">Membrane</keyword>
<dbReference type="InterPro" id="IPR049453">
    <property type="entry name" value="Memb_transporter_dom"/>
</dbReference>
<dbReference type="AlphaFoldDB" id="A0A6M5I1U4"/>
<reference evidence="5" key="1">
    <citation type="submission" date="2019-11" db="EMBL/GenBank/DDBJ databases">
        <authorList>
            <person name="Feng L."/>
        </authorList>
    </citation>
    <scope>NUCLEOTIDE SEQUENCE</scope>
    <source>
        <strain evidence="5">CButyricumLFYP62</strain>
    </source>
</reference>
<organism evidence="5">
    <name type="scientific">Clostridium butyricum</name>
    <dbReference type="NCBI Taxonomy" id="1492"/>
    <lineage>
        <taxon>Bacteria</taxon>
        <taxon>Bacillati</taxon>
        <taxon>Bacillota</taxon>
        <taxon>Clostridia</taxon>
        <taxon>Eubacteriales</taxon>
        <taxon>Clostridiaceae</taxon>
        <taxon>Clostridium</taxon>
    </lineage>
</organism>
<dbReference type="EMBL" id="CACRTU010000024">
    <property type="protein sequence ID" value="VYU54751.1"/>
    <property type="molecule type" value="Genomic_DNA"/>
</dbReference>
<evidence type="ECO:0000256" key="4">
    <source>
        <dbReference type="ARBA" id="ARBA00023136"/>
    </source>
</evidence>